<dbReference type="Pfam" id="PF22936">
    <property type="entry name" value="Pol_BBD"/>
    <property type="match status" value="2"/>
</dbReference>
<proteinExistence type="predicted"/>
<dbReference type="PANTHER" id="PTHR47592">
    <property type="entry name" value="PBF68 PROTEIN"/>
    <property type="match status" value="1"/>
</dbReference>
<evidence type="ECO:0000313" key="7">
    <source>
        <dbReference type="Proteomes" id="UP000436088"/>
    </source>
</evidence>
<dbReference type="InterPro" id="IPR013103">
    <property type="entry name" value="RVT_2"/>
</dbReference>
<dbReference type="GO" id="GO:0004190">
    <property type="term" value="F:aspartic-type endopeptidase activity"/>
    <property type="evidence" value="ECO:0007669"/>
    <property type="project" value="UniProtKB-KW"/>
</dbReference>
<feature type="domain" description="Reverse transcriptase Ty1/copia-type" evidence="3">
    <location>
        <begin position="1186"/>
        <end position="1313"/>
    </location>
</feature>
<sequence length="1924" mass="215584">MIRVTSDYGNKGEGSVGVARDPEGFAAYKTGTIKVKEITIALLAHNQRKQNAGESSQADSYMSRTNEKRDDSSKSVNMVEDEYSDCSEGDMLSISITQLTDAWILDFGCSYHITPNREWFLTYRSVNSGSVYLGDDRCCNIVGIGDVRIQMYDGSVLTLCGVRHIPDLKKNLISLGTLHNNGFIPKADEDRETIWIVKGALTVMKGKMIAGSIYRLLGSTVTKVCFKTGKHTTEGIPDYVHSDIWGLPRHRLWVDLGSMGLRDILCKTPQQNGSAEHMNMPLNETARCLRLNAGLPKHFWAEAVNIACYLINRSPRASLAGKVAEEAHFNLSRKELRFAFRADGCDNFFFAWDDVIGLKTLLSQEFDMKDLGAAKKILGMEICRDKDSRKIWLSQRGYVEKMLERFTMSNARPVSTPLANHFKLSSEQCPKKDKEAEDMAKVLYSNIVGCLMYAMVCTRPDLAHVVNQVCKYMSKSGKQHWEAIKWIFRYLKEDLLQGMSLLLVEGLFWKSTVQSVVALSTTEAEYMAAAEAAKEVLWFTGLVKELGVQQEERVDSDNGGCNFSLSKETRKSNGSTLTRKPQVSSRYLSPVENKGDSRAPPSSFVRPVSSRHGTDRLVVVKSNTTSSPLWFWVYGIRSDRVNLGGRSAYCSDYTYQGEFVFKAMKRNSYTAIMTTPLSKLMPDLSKLDALDGKNYRRWSQRILIFFEQLDLDYVLLKPPPTMPPTPAAGNDADVVLNNDVLATAALATYEKYEKDNKTVRGHLLSHMSNKLFDMFLREMSAKAICDTLDKKYGADDAGIKKYIVGEWLKFQMTDDKPIMDQVHDYENLVADIIAEGMQMCKVLQANVLIEKLPKSWSDYQNSLKHKKRDISLEELKATNIKKSGKAKPEGKTFKCYVCGLPGHKAYQYQHRSDRQNDNKPQMHVVEEDDEIITAVVSEVNLVENSSEWVVDTGASKHFCARKEFFIEFEDGNTGERVYMGNSNSSEVLRKGKVLLKLTSDSTPYELWKGYAPNLQYLKVWGCLAKMGLPDFKKSTIGPKTVDAVFIGYATNSDAYRFMLLQDYSICESRDAVFFENTFPLNEPRMNIEKQIEYIPSTSSSNSARSSEQIDFEPRRSKRQRVETSFGPDFITSFIFEINDLDSISDPIAQIFLLDEDPKTFEEAIRSIDASFWKSAVNDELESIMSNHTWELVDLPKGFKSISNKGVFWKKLRRDGSIQRYKSRLDVKGFTQRIGLDYFDTYSLVTKISTIRALFALASIHKLQVHQMDVKTAFLNRDLDEEIYMEQPLGFEEPGMEGKVCRLKKSLYGLKQALKLCSNIESINKVKKFLSTKFEMTDLGEVDVILGVKVTKTEKGFSLCQAHYIEKVLKKFDSFDVVHVRTPYDPSIHLVMNKGSSVSQTEYAKLIRSTMFLINYTRPDIAYAVSRLSRYTHNPSGKHWIALNCLLKYLKAISWKSSKQTCIARSTMESKFIALDLAEQEAEWLRSLLADIPLWGRPTPPVSLLCDSQAAICVAKNQAYNENKGDSRAPLPPSVCLVSARGRGRVNANGVVLQFIYPTSHSSPVTAKASSTSKPAPMIVSLLPKRSRLVYRRRSEGQLSQGNNVNAVELPANKTMITSRRSLSVSFQGEVFSLPISKIKAQEGSSLTRKAIPERRRASPVIDHGENYTSVDPRKARKANSGSNLLSKSVSFVSPCVRRSSLDVGGPTEMFKETNKLKPNVAACDLAASDTDSVSSGSTNSGMQECGGNGLLRGRSVPRNIGVSASPGSRIGGSAEFIQSKRLSTDGAMTSLFTIPASPIQLWTSSASSWSRGLSSARGKNGEDQIVDARVLRLLYNIYLQWRFTNAKAYATFMTQKLSVEIAHLEAWTLLERDHSCSLRQASEALKASTLRLLIVGKAIAITSSTCTLSAKVKDHERNGFALTM</sequence>
<organism evidence="6 7">
    <name type="scientific">Hibiscus syriacus</name>
    <name type="common">Rose of Sharon</name>
    <dbReference type="NCBI Taxonomy" id="106335"/>
    <lineage>
        <taxon>Eukaryota</taxon>
        <taxon>Viridiplantae</taxon>
        <taxon>Streptophyta</taxon>
        <taxon>Embryophyta</taxon>
        <taxon>Tracheophyta</taxon>
        <taxon>Spermatophyta</taxon>
        <taxon>Magnoliopsida</taxon>
        <taxon>eudicotyledons</taxon>
        <taxon>Gunneridae</taxon>
        <taxon>Pentapetalae</taxon>
        <taxon>rosids</taxon>
        <taxon>malvids</taxon>
        <taxon>Malvales</taxon>
        <taxon>Malvaceae</taxon>
        <taxon>Malvoideae</taxon>
        <taxon>Hibiscus</taxon>
    </lineage>
</organism>
<feature type="region of interest" description="Disordered" evidence="2">
    <location>
        <begin position="554"/>
        <end position="609"/>
    </location>
</feature>
<feature type="compositionally biased region" description="Polar residues" evidence="2">
    <location>
        <begin position="49"/>
        <end position="64"/>
    </location>
</feature>
<feature type="domain" description="Retrovirus-related Pol polyprotein from transposon TNT 1-94-like beta-barrel" evidence="4">
    <location>
        <begin position="103"/>
        <end position="183"/>
    </location>
</feature>
<evidence type="ECO:0000259" key="3">
    <source>
        <dbReference type="Pfam" id="PF07727"/>
    </source>
</evidence>
<dbReference type="InterPro" id="IPR054722">
    <property type="entry name" value="PolX-like_BBD"/>
</dbReference>
<dbReference type="SUPFAM" id="SSF53098">
    <property type="entry name" value="Ribonuclease H-like"/>
    <property type="match status" value="1"/>
</dbReference>
<evidence type="ECO:0000256" key="2">
    <source>
        <dbReference type="SAM" id="MobiDB-lite"/>
    </source>
</evidence>
<dbReference type="Pfam" id="PF14223">
    <property type="entry name" value="Retrotran_gag_2"/>
    <property type="match status" value="1"/>
</dbReference>
<dbReference type="SUPFAM" id="SSF56672">
    <property type="entry name" value="DNA/RNA polymerases"/>
    <property type="match status" value="1"/>
</dbReference>
<dbReference type="Gene3D" id="3.30.420.10">
    <property type="entry name" value="Ribonuclease H-like superfamily/Ribonuclease H"/>
    <property type="match status" value="1"/>
</dbReference>
<keyword evidence="7" id="KW-1185">Reference proteome</keyword>
<feature type="compositionally biased region" description="Low complexity" evidence="2">
    <location>
        <begin position="1096"/>
        <end position="1106"/>
    </location>
</feature>
<feature type="compositionally biased region" description="Low complexity" evidence="2">
    <location>
        <begin position="598"/>
        <end position="609"/>
    </location>
</feature>
<dbReference type="GO" id="GO:0003676">
    <property type="term" value="F:nucleic acid binding"/>
    <property type="evidence" value="ECO:0007669"/>
    <property type="project" value="InterPro"/>
</dbReference>
<keyword evidence="1" id="KW-0378">Hydrolase</keyword>
<dbReference type="InterPro" id="IPR012337">
    <property type="entry name" value="RNaseH-like_sf"/>
</dbReference>
<dbReference type="EMBL" id="VEPZ02001131">
    <property type="protein sequence ID" value="KAE8692679.1"/>
    <property type="molecule type" value="Genomic_DNA"/>
</dbReference>
<dbReference type="PANTHER" id="PTHR47592:SF30">
    <property type="entry name" value="CCHC-TYPE DOMAIN-CONTAINING PROTEIN"/>
    <property type="match status" value="1"/>
</dbReference>
<feature type="domain" description="Retroviral polymerase SH3-like" evidence="5">
    <location>
        <begin position="1022"/>
        <end position="1082"/>
    </location>
</feature>
<feature type="domain" description="Retrovirus-related Pol polyprotein from transposon TNT 1-94-like beta-barrel" evidence="4">
    <location>
        <begin position="948"/>
        <end position="1000"/>
    </location>
</feature>
<dbReference type="CDD" id="cd09272">
    <property type="entry name" value="RNase_HI_RT_Ty1"/>
    <property type="match status" value="1"/>
</dbReference>
<dbReference type="InterPro" id="IPR036397">
    <property type="entry name" value="RNaseH_sf"/>
</dbReference>
<feature type="domain" description="Reverse transcriptase Ty1/copia-type" evidence="3">
    <location>
        <begin position="357"/>
        <end position="418"/>
    </location>
</feature>
<feature type="domain" description="Reverse transcriptase Ty1/copia-type" evidence="3">
    <location>
        <begin position="1316"/>
        <end position="1382"/>
    </location>
</feature>
<dbReference type="InterPro" id="IPR007573">
    <property type="entry name" value="QWRF"/>
</dbReference>
<dbReference type="Pfam" id="PF25597">
    <property type="entry name" value="SH3_retrovirus"/>
    <property type="match status" value="1"/>
</dbReference>
<gene>
    <name evidence="6" type="ORF">F3Y22_tig00110831pilonHSYRG00430</name>
</gene>
<feature type="region of interest" description="Disordered" evidence="2">
    <location>
        <begin position="1095"/>
        <end position="1119"/>
    </location>
</feature>
<accession>A0A6A2ZMZ0</accession>
<feature type="region of interest" description="Disordered" evidence="2">
    <location>
        <begin position="49"/>
        <end position="79"/>
    </location>
</feature>
<comment type="caution">
    <text evidence="6">The sequence shown here is derived from an EMBL/GenBank/DDBJ whole genome shotgun (WGS) entry which is preliminary data.</text>
</comment>
<dbReference type="Pfam" id="PF07727">
    <property type="entry name" value="RVT_2"/>
    <property type="match status" value="3"/>
</dbReference>
<dbReference type="Pfam" id="PF04484">
    <property type="entry name" value="QWRF"/>
    <property type="match status" value="1"/>
</dbReference>
<evidence type="ECO:0000256" key="1">
    <source>
        <dbReference type="ARBA" id="ARBA00022750"/>
    </source>
</evidence>
<evidence type="ECO:0000313" key="6">
    <source>
        <dbReference type="EMBL" id="KAE8692679.1"/>
    </source>
</evidence>
<evidence type="ECO:0000259" key="5">
    <source>
        <dbReference type="Pfam" id="PF25597"/>
    </source>
</evidence>
<protein>
    <recommendedName>
        <fullName evidence="8">Reverse transcriptase Ty1/copia-type domain-containing protein</fullName>
    </recommendedName>
</protein>
<reference evidence="6" key="1">
    <citation type="submission" date="2019-09" db="EMBL/GenBank/DDBJ databases">
        <title>Draft genome information of white flower Hibiscus syriacus.</title>
        <authorList>
            <person name="Kim Y.-M."/>
        </authorList>
    </citation>
    <scope>NUCLEOTIDE SEQUENCE [LARGE SCALE GENOMIC DNA]</scope>
    <source>
        <strain evidence="6">YM2019G1</strain>
    </source>
</reference>
<dbReference type="InterPro" id="IPR057670">
    <property type="entry name" value="SH3_retrovirus"/>
</dbReference>
<keyword evidence="1" id="KW-0064">Aspartyl protease</keyword>
<evidence type="ECO:0000259" key="4">
    <source>
        <dbReference type="Pfam" id="PF22936"/>
    </source>
</evidence>
<dbReference type="InterPro" id="IPR043502">
    <property type="entry name" value="DNA/RNA_pol_sf"/>
</dbReference>
<dbReference type="Proteomes" id="UP000436088">
    <property type="component" value="Unassembled WGS sequence"/>
</dbReference>
<feature type="compositionally biased region" description="Polar residues" evidence="2">
    <location>
        <begin position="559"/>
        <end position="587"/>
    </location>
</feature>
<keyword evidence="1" id="KW-0645">Protease</keyword>
<evidence type="ECO:0008006" key="8">
    <source>
        <dbReference type="Google" id="ProtNLM"/>
    </source>
</evidence>
<name>A0A6A2ZMZ0_HIBSY</name>